<gene>
    <name evidence="4" type="ORF">BCR36DRAFT_341566</name>
</gene>
<dbReference type="OrthoDB" id="206005at2759"/>
<feature type="transmembrane region" description="Helical" evidence="2">
    <location>
        <begin position="58"/>
        <end position="81"/>
    </location>
</feature>
<comment type="caution">
    <text evidence="4">The sequence shown here is derived from an EMBL/GenBank/DDBJ whole genome shotgun (WGS) entry which is preliminary data.</text>
</comment>
<dbReference type="EMBL" id="MCFH01000001">
    <property type="protein sequence ID" value="ORX61187.1"/>
    <property type="molecule type" value="Genomic_DNA"/>
</dbReference>
<feature type="transmembrane region" description="Helical" evidence="2">
    <location>
        <begin position="87"/>
        <end position="106"/>
    </location>
</feature>
<proteinExistence type="predicted"/>
<keyword evidence="2" id="KW-1133">Transmembrane helix</keyword>
<reference evidence="4 5" key="2">
    <citation type="submission" date="2016-08" db="EMBL/GenBank/DDBJ databases">
        <title>Pervasive Adenine N6-methylation of Active Genes in Fungi.</title>
        <authorList>
            <consortium name="DOE Joint Genome Institute"/>
            <person name="Mondo S.J."/>
            <person name="Dannebaum R.O."/>
            <person name="Kuo R.C."/>
            <person name="Labutti K."/>
            <person name="Haridas S."/>
            <person name="Kuo A."/>
            <person name="Salamov A."/>
            <person name="Ahrendt S.R."/>
            <person name="Lipzen A."/>
            <person name="Sullivan W."/>
            <person name="Andreopoulos W.B."/>
            <person name="Clum A."/>
            <person name="Lindquist E."/>
            <person name="Daum C."/>
            <person name="Ramamoorthy G.K."/>
            <person name="Gryganskyi A."/>
            <person name="Culley D."/>
            <person name="Magnuson J.K."/>
            <person name="James T.Y."/>
            <person name="O'Malley M.A."/>
            <person name="Stajich J.E."/>
            <person name="Spatafora J.W."/>
            <person name="Visel A."/>
            <person name="Grigoriev I.V."/>
        </authorList>
    </citation>
    <scope>NUCLEOTIDE SEQUENCE [LARGE SCALE GENOMIC DNA]</scope>
    <source>
        <strain evidence="5">finn</strain>
    </source>
</reference>
<keyword evidence="5" id="KW-1185">Reference proteome</keyword>
<accession>A0A1Y1VP51</accession>
<sequence>MLLNFFLYLPSLIFQSIRLASINIYPLNWNIKFLSILHAINGAYIYRKNSINENVKIPFIQGFVSYILMSLGGTLSAGILIGIAPGWIINDNVLPLYFLIYCIFFLDKEGCITKFISKGGIAIEFISAFINVTSRTSTLCGNINMIRDYKDPYITNSIVCLLICGTLSGCGGGILDHTFSLSKREWKYNTPSCLKGENSFSLKSTIAATLHYIILSNPLNEDMVGLFGFIIKCRQFFIGNPTRIQAMTMTWIFFIIIYFIYTYINSVKYSMPQFLPPPIVKFFGTYNLDIKSSANTKNIKESIPEEKENKIDNEKKNE</sequence>
<protein>
    <submittedName>
        <fullName evidence="4">Uncharacterized protein</fullName>
    </submittedName>
</protein>
<evidence type="ECO:0000313" key="5">
    <source>
        <dbReference type="Proteomes" id="UP000193719"/>
    </source>
</evidence>
<feature type="transmembrane region" description="Helical" evidence="2">
    <location>
        <begin position="29"/>
        <end position="46"/>
    </location>
</feature>
<evidence type="ECO:0000256" key="3">
    <source>
        <dbReference type="SAM" id="SignalP"/>
    </source>
</evidence>
<name>A0A1Y1VP51_9FUNG</name>
<keyword evidence="2" id="KW-0812">Transmembrane</keyword>
<dbReference type="Proteomes" id="UP000193719">
    <property type="component" value="Unassembled WGS sequence"/>
</dbReference>
<keyword evidence="3" id="KW-0732">Signal</keyword>
<feature type="transmembrane region" description="Helical" evidence="2">
    <location>
        <begin position="153"/>
        <end position="175"/>
    </location>
</feature>
<evidence type="ECO:0000313" key="4">
    <source>
        <dbReference type="EMBL" id="ORX61187.1"/>
    </source>
</evidence>
<dbReference type="AlphaFoldDB" id="A0A1Y1VP51"/>
<keyword evidence="2" id="KW-0472">Membrane</keyword>
<evidence type="ECO:0000256" key="1">
    <source>
        <dbReference type="SAM" id="MobiDB-lite"/>
    </source>
</evidence>
<organism evidence="4 5">
    <name type="scientific">Piromyces finnis</name>
    <dbReference type="NCBI Taxonomy" id="1754191"/>
    <lineage>
        <taxon>Eukaryota</taxon>
        <taxon>Fungi</taxon>
        <taxon>Fungi incertae sedis</taxon>
        <taxon>Chytridiomycota</taxon>
        <taxon>Chytridiomycota incertae sedis</taxon>
        <taxon>Neocallimastigomycetes</taxon>
        <taxon>Neocallimastigales</taxon>
        <taxon>Neocallimastigaceae</taxon>
        <taxon>Piromyces</taxon>
    </lineage>
</organism>
<feature type="chain" id="PRO_5013231515" evidence="3">
    <location>
        <begin position="20"/>
        <end position="318"/>
    </location>
</feature>
<evidence type="ECO:0000256" key="2">
    <source>
        <dbReference type="SAM" id="Phobius"/>
    </source>
</evidence>
<feature type="transmembrane region" description="Helical" evidence="2">
    <location>
        <begin position="244"/>
        <end position="264"/>
    </location>
</feature>
<feature type="region of interest" description="Disordered" evidence="1">
    <location>
        <begin position="299"/>
        <end position="318"/>
    </location>
</feature>
<reference evidence="4 5" key="1">
    <citation type="submission" date="2016-08" db="EMBL/GenBank/DDBJ databases">
        <title>Genomes of anaerobic fungi encode conserved fungal cellulosomes for biomass hydrolysis.</title>
        <authorList>
            <consortium name="DOE Joint Genome Institute"/>
            <person name="Haitjema C.H."/>
            <person name="Gilmore S.P."/>
            <person name="Henske J.K."/>
            <person name="Solomon K.V."/>
            <person name="De Groot R."/>
            <person name="Kuo A."/>
            <person name="Mondo S.J."/>
            <person name="Salamov A.A."/>
            <person name="Labutti K."/>
            <person name="Zhao Z."/>
            <person name="Chiniquy J."/>
            <person name="Barry K."/>
            <person name="Brewer H.M."/>
            <person name="Purvine S.O."/>
            <person name="Wright A.T."/>
            <person name="Boxma B."/>
            <person name="Van Alen T."/>
            <person name="Hackstein J.H."/>
            <person name="Baker S.E."/>
            <person name="Grigoriev I.V."/>
            <person name="O'Malley M.A."/>
        </authorList>
    </citation>
    <scope>NUCLEOTIDE SEQUENCE [LARGE SCALE GENOMIC DNA]</scope>
    <source>
        <strain evidence="5">finn</strain>
    </source>
</reference>
<feature type="signal peptide" evidence="3">
    <location>
        <begin position="1"/>
        <end position="19"/>
    </location>
</feature>